<keyword evidence="10" id="KW-0067">ATP-binding</keyword>
<dbReference type="FunFam" id="3.40.50.300:FF:001091">
    <property type="entry name" value="Probable disease resistance protein At1g61300"/>
    <property type="match status" value="1"/>
</dbReference>
<evidence type="ECO:0000256" key="2">
    <source>
        <dbReference type="ARBA" id="ARBA00004496"/>
    </source>
</evidence>
<evidence type="ECO:0000313" key="15">
    <source>
        <dbReference type="Proteomes" id="UP001229421"/>
    </source>
</evidence>
<dbReference type="AlphaFoldDB" id="A0AAD8KJ14"/>
<gene>
    <name evidence="14" type="ORF">QVD17_18945</name>
</gene>
<name>A0AAD8KJ14_TARER</name>
<evidence type="ECO:0000256" key="7">
    <source>
        <dbReference type="ARBA" id="ARBA00022737"/>
    </source>
</evidence>
<evidence type="ECO:0000256" key="5">
    <source>
        <dbReference type="ARBA" id="ARBA00022614"/>
    </source>
</evidence>
<dbReference type="SUPFAM" id="SSF52058">
    <property type="entry name" value="L domain-like"/>
    <property type="match status" value="1"/>
</dbReference>
<keyword evidence="4" id="KW-0963">Cytoplasm</keyword>
<evidence type="ECO:0000259" key="13">
    <source>
        <dbReference type="Pfam" id="PF23598"/>
    </source>
</evidence>
<keyword evidence="8" id="KW-0547">Nucleotide-binding</keyword>
<dbReference type="GO" id="GO:0043531">
    <property type="term" value="F:ADP binding"/>
    <property type="evidence" value="ECO:0007669"/>
    <property type="project" value="InterPro"/>
</dbReference>
<dbReference type="InterPro" id="IPR055414">
    <property type="entry name" value="LRR_R13L4/SHOC2-like"/>
</dbReference>
<feature type="domain" description="Disease resistance protein winged helix" evidence="12">
    <location>
        <begin position="430"/>
        <end position="500"/>
    </location>
</feature>
<sequence length="882" mass="102254">MLTYAGLQMFMEKLQQLITYNDNSMINNPTIIDERPQFQLLHEQLGSMIQTLFIDRHQELLDLEKLNDLKRRFMHAADEAQHIIDVFLSGVHIRNNGHSPTSEDLNGSLNLNDVRRSFTSVKVDFVSMRTDSMKIDSSRITDRTLNQSDAARISHNISTSVESNKMRDEIIVGIDDDVKLIKDKLMDNQKKLDVVSIVGMGGIGKTTLATKVFNDPSIMYHFGDVRVWVTVSKTYNKRDVFIQILESVRNQLELEKTNDSQLRIWVHQHLKDKRYLIVIDDIWHKETWDKVKLYFPKDNNGSRILLTSRLVEVAKHAKPDGLIHRLEYLKKEKGWELLCKKVFHGDECPEWLTEPGMQIVENCHGLPLSLVVIAGVLEKEAWSKTVWVEIAERTSSYIVGDENGCMEILALSYKYLPLHLRECFLYLGGFPEDHKFQVERLTSLWVAEGFIQQAGDRSLDDIAESYLMDLIDRNLVIVSYRRRSNRAVKGCTLHDLVRELCLRKAKEEELILKTLSPDLPYAITPLYKPVRLFINLPVFYTQFPENIRSILFFIDYRPLSDVIAGCFRSFMLLRVLDLQTCNLNNYPKYMELLVHLRYLAIWKSSVGFPASICNIWGLQTLIYKTRQNITVLPSNISDLVNLRHLWNYLPSSRDFRSFKMIFYLPSIDKEMNLKTISNVELGVGVDFQRCFPNVKELRCTIHANEKNDFESLKYLEKLKLTGYFEKVKSTGFDGATNRGKIHITLPKTLKALSLFGCHLPWSDMSIIQSLPNLEVLKLTCNGFEGSCWNAEEQVFQELKFLRLEILDIQQWKADEESFPSLRHLEIFNCKDLEEIPLDIGDIPTLELIKINNCRASLDESVRMIEEQQHDSGNVNLKVVFRR</sequence>
<comment type="function">
    <text evidence="1">Confers resistance to late blight (Phytophthora infestans) races carrying the avirulence gene Avr1. Resistance proteins guard the plant against pathogens that contain an appropriate avirulence protein via an indirect interaction with this avirulence protein. That triggers a defense system including the hypersensitive response, which restricts the pathogen growth.</text>
</comment>
<dbReference type="InterPro" id="IPR002182">
    <property type="entry name" value="NB-ARC"/>
</dbReference>
<keyword evidence="7" id="KW-0677">Repeat</keyword>
<dbReference type="InterPro" id="IPR032675">
    <property type="entry name" value="LRR_dom_sf"/>
</dbReference>
<proteinExistence type="inferred from homology"/>
<dbReference type="Gene3D" id="3.80.10.10">
    <property type="entry name" value="Ribonuclease Inhibitor"/>
    <property type="match status" value="1"/>
</dbReference>
<dbReference type="GO" id="GO:0005524">
    <property type="term" value="F:ATP binding"/>
    <property type="evidence" value="ECO:0007669"/>
    <property type="project" value="UniProtKB-KW"/>
</dbReference>
<dbReference type="InterPro" id="IPR042197">
    <property type="entry name" value="Apaf_helical"/>
</dbReference>
<dbReference type="PANTHER" id="PTHR23155">
    <property type="entry name" value="DISEASE RESISTANCE PROTEIN RP"/>
    <property type="match status" value="1"/>
</dbReference>
<evidence type="ECO:0000256" key="4">
    <source>
        <dbReference type="ARBA" id="ARBA00022490"/>
    </source>
</evidence>
<accession>A0AAD8KJ14</accession>
<dbReference type="InterPro" id="IPR058922">
    <property type="entry name" value="WHD_DRP"/>
</dbReference>
<evidence type="ECO:0000259" key="12">
    <source>
        <dbReference type="Pfam" id="PF23559"/>
    </source>
</evidence>
<organism evidence="14 15">
    <name type="scientific">Tagetes erecta</name>
    <name type="common">African marigold</name>
    <dbReference type="NCBI Taxonomy" id="13708"/>
    <lineage>
        <taxon>Eukaryota</taxon>
        <taxon>Viridiplantae</taxon>
        <taxon>Streptophyta</taxon>
        <taxon>Embryophyta</taxon>
        <taxon>Tracheophyta</taxon>
        <taxon>Spermatophyta</taxon>
        <taxon>Magnoliopsida</taxon>
        <taxon>eudicotyledons</taxon>
        <taxon>Gunneridae</taxon>
        <taxon>Pentapetalae</taxon>
        <taxon>asterids</taxon>
        <taxon>campanulids</taxon>
        <taxon>Asterales</taxon>
        <taxon>Asteraceae</taxon>
        <taxon>Asteroideae</taxon>
        <taxon>Heliantheae alliance</taxon>
        <taxon>Tageteae</taxon>
        <taxon>Tagetes</taxon>
    </lineage>
</organism>
<evidence type="ECO:0000256" key="3">
    <source>
        <dbReference type="ARBA" id="ARBA00008894"/>
    </source>
</evidence>
<dbReference type="Pfam" id="PF00931">
    <property type="entry name" value="NB-ARC"/>
    <property type="match status" value="1"/>
</dbReference>
<keyword evidence="9" id="KW-0611">Plant defense</keyword>
<comment type="similarity">
    <text evidence="3">Belongs to the disease resistance NB-LRR family.</text>
</comment>
<dbReference type="Pfam" id="PF23598">
    <property type="entry name" value="LRR_14"/>
    <property type="match status" value="1"/>
</dbReference>
<evidence type="ECO:0008006" key="16">
    <source>
        <dbReference type="Google" id="ProtNLM"/>
    </source>
</evidence>
<protein>
    <recommendedName>
        <fullName evidence="16">NB-ARC domain-containing protein</fullName>
    </recommendedName>
</protein>
<dbReference type="InterPro" id="IPR044974">
    <property type="entry name" value="Disease_R_plants"/>
</dbReference>
<evidence type="ECO:0000256" key="10">
    <source>
        <dbReference type="ARBA" id="ARBA00022840"/>
    </source>
</evidence>
<dbReference type="PRINTS" id="PR00364">
    <property type="entry name" value="DISEASERSIST"/>
</dbReference>
<keyword evidence="5" id="KW-0433">Leucine-rich repeat</keyword>
<dbReference type="Proteomes" id="UP001229421">
    <property type="component" value="Unassembled WGS sequence"/>
</dbReference>
<dbReference type="Gene3D" id="1.10.8.430">
    <property type="entry name" value="Helical domain of apoptotic protease-activating factors"/>
    <property type="match status" value="1"/>
</dbReference>
<keyword evidence="6" id="KW-0381">Hypersensitive response</keyword>
<feature type="domain" description="Disease resistance R13L4/SHOC-2-like LRR" evidence="13">
    <location>
        <begin position="567"/>
        <end position="866"/>
    </location>
</feature>
<evidence type="ECO:0000259" key="11">
    <source>
        <dbReference type="Pfam" id="PF00931"/>
    </source>
</evidence>
<evidence type="ECO:0000256" key="9">
    <source>
        <dbReference type="ARBA" id="ARBA00022821"/>
    </source>
</evidence>
<evidence type="ECO:0000256" key="8">
    <source>
        <dbReference type="ARBA" id="ARBA00022741"/>
    </source>
</evidence>
<dbReference type="Pfam" id="PF23559">
    <property type="entry name" value="WHD_DRP"/>
    <property type="match status" value="1"/>
</dbReference>
<evidence type="ECO:0000256" key="1">
    <source>
        <dbReference type="ARBA" id="ARBA00002074"/>
    </source>
</evidence>
<dbReference type="GO" id="GO:0051607">
    <property type="term" value="P:defense response to virus"/>
    <property type="evidence" value="ECO:0007669"/>
    <property type="project" value="UniProtKB-ARBA"/>
</dbReference>
<dbReference type="EMBL" id="JAUHHV010000005">
    <property type="protein sequence ID" value="KAK1423639.1"/>
    <property type="molecule type" value="Genomic_DNA"/>
</dbReference>
<reference evidence="14" key="1">
    <citation type="journal article" date="2023" name="bioRxiv">
        <title>Improved chromosome-level genome assembly for marigold (Tagetes erecta).</title>
        <authorList>
            <person name="Jiang F."/>
            <person name="Yuan L."/>
            <person name="Wang S."/>
            <person name="Wang H."/>
            <person name="Xu D."/>
            <person name="Wang A."/>
            <person name="Fan W."/>
        </authorList>
    </citation>
    <scope>NUCLEOTIDE SEQUENCE</scope>
    <source>
        <strain evidence="14">WSJ</strain>
        <tissue evidence="14">Leaf</tissue>
    </source>
</reference>
<dbReference type="InterPro" id="IPR027417">
    <property type="entry name" value="P-loop_NTPase"/>
</dbReference>
<dbReference type="FunFam" id="1.10.10.10:FF:000322">
    <property type="entry name" value="Probable disease resistance protein At1g63360"/>
    <property type="match status" value="1"/>
</dbReference>
<dbReference type="Gene3D" id="3.40.50.300">
    <property type="entry name" value="P-loop containing nucleotide triphosphate hydrolases"/>
    <property type="match status" value="1"/>
</dbReference>
<dbReference type="Gene3D" id="1.10.10.10">
    <property type="entry name" value="Winged helix-like DNA-binding domain superfamily/Winged helix DNA-binding domain"/>
    <property type="match status" value="1"/>
</dbReference>
<feature type="domain" description="NB-ARC" evidence="11">
    <location>
        <begin position="175"/>
        <end position="346"/>
    </location>
</feature>
<evidence type="ECO:0000256" key="6">
    <source>
        <dbReference type="ARBA" id="ARBA00022667"/>
    </source>
</evidence>
<comment type="subcellular location">
    <subcellularLocation>
        <location evidence="2">Cytoplasm</location>
    </subcellularLocation>
</comment>
<comment type="caution">
    <text evidence="14">The sequence shown here is derived from an EMBL/GenBank/DDBJ whole genome shotgun (WGS) entry which is preliminary data.</text>
</comment>
<keyword evidence="15" id="KW-1185">Reference proteome</keyword>
<dbReference type="GO" id="GO:0009626">
    <property type="term" value="P:plant-type hypersensitive response"/>
    <property type="evidence" value="ECO:0007669"/>
    <property type="project" value="UniProtKB-KW"/>
</dbReference>
<dbReference type="InterPro" id="IPR036388">
    <property type="entry name" value="WH-like_DNA-bd_sf"/>
</dbReference>
<dbReference type="PANTHER" id="PTHR23155:SF1152">
    <property type="entry name" value="AAA+ ATPASE DOMAIN-CONTAINING PROTEIN"/>
    <property type="match status" value="1"/>
</dbReference>
<dbReference type="SUPFAM" id="SSF52540">
    <property type="entry name" value="P-loop containing nucleoside triphosphate hydrolases"/>
    <property type="match status" value="1"/>
</dbReference>
<evidence type="ECO:0000313" key="14">
    <source>
        <dbReference type="EMBL" id="KAK1423639.1"/>
    </source>
</evidence>
<dbReference type="Gene3D" id="1.20.5.4130">
    <property type="match status" value="1"/>
</dbReference>